<feature type="transmembrane region" description="Helical" evidence="1">
    <location>
        <begin position="12"/>
        <end position="38"/>
    </location>
</feature>
<dbReference type="SUPFAM" id="SSF81321">
    <property type="entry name" value="Family A G protein-coupled receptor-like"/>
    <property type="match status" value="1"/>
</dbReference>
<keyword evidence="1" id="KW-1133">Transmembrane helix</keyword>
<dbReference type="WBParaSite" id="MhA1_Contig790.frz3.gene14">
    <property type="protein sequence ID" value="MhA1_Contig790.frz3.gene14"/>
    <property type="gene ID" value="MhA1_Contig790.frz3.gene14"/>
</dbReference>
<reference evidence="3" key="1">
    <citation type="submission" date="2016-11" db="UniProtKB">
        <authorList>
            <consortium name="WormBaseParasite"/>
        </authorList>
    </citation>
    <scope>IDENTIFICATION</scope>
</reference>
<keyword evidence="1" id="KW-0472">Membrane</keyword>
<dbReference type="Proteomes" id="UP000095281">
    <property type="component" value="Unplaced"/>
</dbReference>
<keyword evidence="2" id="KW-1185">Reference proteome</keyword>
<evidence type="ECO:0000256" key="1">
    <source>
        <dbReference type="SAM" id="Phobius"/>
    </source>
</evidence>
<feature type="transmembrane region" description="Helical" evidence="1">
    <location>
        <begin position="151"/>
        <end position="171"/>
    </location>
</feature>
<proteinExistence type="predicted"/>
<keyword evidence="1" id="KW-0812">Transmembrane</keyword>
<evidence type="ECO:0000313" key="2">
    <source>
        <dbReference type="Proteomes" id="UP000095281"/>
    </source>
</evidence>
<name>A0A1I8BYL9_MELHA</name>
<organism evidence="2 3">
    <name type="scientific">Meloidogyne hapla</name>
    <name type="common">Root-knot nematode worm</name>
    <dbReference type="NCBI Taxonomy" id="6305"/>
    <lineage>
        <taxon>Eukaryota</taxon>
        <taxon>Metazoa</taxon>
        <taxon>Ecdysozoa</taxon>
        <taxon>Nematoda</taxon>
        <taxon>Chromadorea</taxon>
        <taxon>Rhabditida</taxon>
        <taxon>Tylenchina</taxon>
        <taxon>Tylenchomorpha</taxon>
        <taxon>Tylenchoidea</taxon>
        <taxon>Meloidogynidae</taxon>
        <taxon>Meloidogyninae</taxon>
        <taxon>Meloidogyne</taxon>
    </lineage>
</organism>
<protein>
    <submittedName>
        <fullName evidence="3">G_PROTEIN_RECEP_F1_2 domain-containing protein</fullName>
    </submittedName>
</protein>
<feature type="transmembrane region" description="Helical" evidence="1">
    <location>
        <begin position="50"/>
        <end position="75"/>
    </location>
</feature>
<evidence type="ECO:0000313" key="3">
    <source>
        <dbReference type="WBParaSite" id="MhA1_Contig790.frz3.gene14"/>
    </source>
</evidence>
<sequence length="227" mass="26142">MNNNLNNSSNLLRIGGGSISSILSITSLFANILLILALRKFNPGDCFAFYLINWQLIVADIANQIFFQILLAIPIMFTGNALYGHGIVLRIFGMINTVTYSSTLFFSALMTLNRATVFVAPKLNENLLLGFICTEETVDPIIWAVRQYYRYSPNAMPVIMLFTYITIFVFLKITNPLKNMQNYLDAEQLRKRFRSERSFLIQVNVFVKRNMRTPRININHQKDYESK</sequence>
<accession>A0A1I8BYL9</accession>
<dbReference type="AlphaFoldDB" id="A0A1I8BYL9"/>
<feature type="transmembrane region" description="Helical" evidence="1">
    <location>
        <begin position="87"/>
        <end position="106"/>
    </location>
</feature>